<protein>
    <submittedName>
        <fullName evidence="2">Uncharacterized protein</fullName>
    </submittedName>
</protein>
<feature type="region of interest" description="Disordered" evidence="1">
    <location>
        <begin position="1"/>
        <end position="30"/>
    </location>
</feature>
<proteinExistence type="predicted"/>
<gene>
    <name evidence="2" type="ORF">TM448B04964_0010</name>
</gene>
<evidence type="ECO:0000313" key="2">
    <source>
        <dbReference type="EMBL" id="QJI03760.1"/>
    </source>
</evidence>
<reference evidence="2" key="1">
    <citation type="submission" date="2020-03" db="EMBL/GenBank/DDBJ databases">
        <title>The deep terrestrial virosphere.</title>
        <authorList>
            <person name="Holmfeldt K."/>
            <person name="Nilsson E."/>
            <person name="Simone D."/>
            <person name="Lopez-Fernandez M."/>
            <person name="Wu X."/>
            <person name="de Brujin I."/>
            <person name="Lundin D."/>
            <person name="Andersson A."/>
            <person name="Bertilsson S."/>
            <person name="Dopson M."/>
        </authorList>
    </citation>
    <scope>NUCLEOTIDE SEQUENCE</scope>
    <source>
        <strain evidence="2">TM448B04964</strain>
    </source>
</reference>
<sequence>MKTATLPEATTKTPTMTPIVDAPPTEASEDKDVDLGSAVQAINAPVHSVPTSLVRAERTRVQRNTLRWAMLQAGASAQQLRSPGTKDIG</sequence>
<accession>A0A6M3Y0R0</accession>
<dbReference type="EMBL" id="MT145116">
    <property type="protein sequence ID" value="QJI03760.1"/>
    <property type="molecule type" value="Genomic_DNA"/>
</dbReference>
<organism evidence="2">
    <name type="scientific">viral metagenome</name>
    <dbReference type="NCBI Taxonomy" id="1070528"/>
    <lineage>
        <taxon>unclassified sequences</taxon>
        <taxon>metagenomes</taxon>
        <taxon>organismal metagenomes</taxon>
    </lineage>
</organism>
<dbReference type="AlphaFoldDB" id="A0A6M3Y0R0"/>
<evidence type="ECO:0000256" key="1">
    <source>
        <dbReference type="SAM" id="MobiDB-lite"/>
    </source>
</evidence>
<name>A0A6M3Y0R0_9ZZZZ</name>